<sequence>MDTRQKNFLQSCLDKAGKEGIMLASQEALQFLQSEALMYSMNVTCDHLAVHQSNRHGVGIDLSHMSELITSIAKMGYIAEAGVGQRIAVELDASADSEECRRFNERLYLESKGRLAPATMGPLRYATISGSHANMAARACLHGALHDDQSLTDGAGRLTMSAIGSAWSRAITQGSTWQIIKRTVAQELPALIDMICAAQNATQQVAKGEDEVQLIKKILAAVSRFDRLHGKQPCWQEIQEEVLRSRPRCKESAPNIFTFAMKFSGGEVMGHTESFVRANGRSSRDLGPECWAQLSRDVKSGPQLWWRHALIKYGYCSDRALSATDAKKALTNKETLKMAEKGKKIVNQWKSVVLDVVDKEAEKVRALGRLECMICAVALDKKNRKFPKMEDAALDGLEEFGKEVGKVLCAPSAWVDGASDKTKPSPKPREQMLMHREYDQHGALKNEKAVLAAMGYQIGVVIQNNEVIGEIKEVKDNEVTLLLRSEPEGGQVKVKTQSLLQNEWKKYVEPKEQTQVAWVSDAPMVSAEFGITVLKANVAQAMYQQAKDLKGYETVQLWKDPKALTVSKSWPPKKLQFPCATGKILVVEPDKASGITIGVYGPYEVCIVPHTKLGSFCNPMWMIPTTEEEENVNMEVHPPIDVMKKTKLSLDKPITLPVVRNVDKLEADEELYMLADKKKKKAVEVEPIDAAPKKKTRK</sequence>
<keyword evidence="2" id="KW-1185">Reference proteome</keyword>
<evidence type="ECO:0000313" key="2">
    <source>
        <dbReference type="Proteomes" id="UP001642464"/>
    </source>
</evidence>
<gene>
    <name evidence="1" type="ORF">SCF082_LOCUS46118</name>
</gene>
<reference evidence="1 2" key="1">
    <citation type="submission" date="2024-02" db="EMBL/GenBank/DDBJ databases">
        <authorList>
            <person name="Chen Y."/>
            <person name="Shah S."/>
            <person name="Dougan E. K."/>
            <person name="Thang M."/>
            <person name="Chan C."/>
        </authorList>
    </citation>
    <scope>NUCLEOTIDE SEQUENCE [LARGE SCALE GENOMIC DNA]</scope>
</reference>
<dbReference type="EMBL" id="CAXAMM010041282">
    <property type="protein sequence ID" value="CAK9098401.1"/>
    <property type="molecule type" value="Genomic_DNA"/>
</dbReference>
<proteinExistence type="predicted"/>
<accession>A0ABP0RCT7</accession>
<name>A0ABP0RCT7_9DINO</name>
<organism evidence="1 2">
    <name type="scientific">Durusdinium trenchii</name>
    <dbReference type="NCBI Taxonomy" id="1381693"/>
    <lineage>
        <taxon>Eukaryota</taxon>
        <taxon>Sar</taxon>
        <taxon>Alveolata</taxon>
        <taxon>Dinophyceae</taxon>
        <taxon>Suessiales</taxon>
        <taxon>Symbiodiniaceae</taxon>
        <taxon>Durusdinium</taxon>
    </lineage>
</organism>
<dbReference type="Proteomes" id="UP001642464">
    <property type="component" value="Unassembled WGS sequence"/>
</dbReference>
<evidence type="ECO:0000313" key="1">
    <source>
        <dbReference type="EMBL" id="CAK9098401.1"/>
    </source>
</evidence>
<comment type="caution">
    <text evidence="1">The sequence shown here is derived from an EMBL/GenBank/DDBJ whole genome shotgun (WGS) entry which is preliminary data.</text>
</comment>
<protein>
    <submittedName>
        <fullName evidence="1">Uncharacterized protein</fullName>
    </submittedName>
</protein>